<dbReference type="AlphaFoldDB" id="A0A8T0F1B8"/>
<evidence type="ECO:0000313" key="1">
    <source>
        <dbReference type="EMBL" id="KAF8782779.1"/>
    </source>
</evidence>
<gene>
    <name evidence="1" type="ORF">HNY73_013021</name>
</gene>
<reference evidence="1" key="2">
    <citation type="submission" date="2020-06" db="EMBL/GenBank/DDBJ databases">
        <authorList>
            <person name="Sheffer M."/>
        </authorList>
    </citation>
    <scope>NUCLEOTIDE SEQUENCE</scope>
</reference>
<comment type="caution">
    <text evidence="1">The sequence shown here is derived from an EMBL/GenBank/DDBJ whole genome shotgun (WGS) entry which is preliminary data.</text>
</comment>
<reference evidence="1" key="1">
    <citation type="journal article" date="2020" name="bioRxiv">
        <title>Chromosome-level reference genome of the European wasp spider Argiope bruennichi: a resource for studies on range expansion and evolutionary adaptation.</title>
        <authorList>
            <person name="Sheffer M.M."/>
            <person name="Hoppe A."/>
            <person name="Krehenwinkel H."/>
            <person name="Uhl G."/>
            <person name="Kuss A.W."/>
            <person name="Jensen L."/>
            <person name="Jensen C."/>
            <person name="Gillespie R.G."/>
            <person name="Hoff K.J."/>
            <person name="Prost S."/>
        </authorList>
    </citation>
    <scope>NUCLEOTIDE SEQUENCE</scope>
</reference>
<proteinExistence type="predicted"/>
<sequence>MVNSTIPPSDKTVSTLPTKLTLNGQGSEMRFNFEKRPQCKHISQCASVKSNSAILPGRAYFIQHRYLYIQQRYEWRELKKKLWFVPNLQFIYEEPDSHSPVSTVEIANVKTPETDQELLDNSWSEISMEERKDSADSCQKSSGSFAEIDGDQSDVLPTIDYSKHIRREKKTKVLKYKHLKKKIKKFQSFCK</sequence>
<keyword evidence="2" id="KW-1185">Reference proteome</keyword>
<protein>
    <submittedName>
        <fullName evidence="1">Uncharacterized protein</fullName>
    </submittedName>
</protein>
<evidence type="ECO:0000313" key="2">
    <source>
        <dbReference type="Proteomes" id="UP000807504"/>
    </source>
</evidence>
<name>A0A8T0F1B8_ARGBR</name>
<accession>A0A8T0F1B8</accession>
<organism evidence="1 2">
    <name type="scientific">Argiope bruennichi</name>
    <name type="common">Wasp spider</name>
    <name type="synonym">Aranea bruennichi</name>
    <dbReference type="NCBI Taxonomy" id="94029"/>
    <lineage>
        <taxon>Eukaryota</taxon>
        <taxon>Metazoa</taxon>
        <taxon>Ecdysozoa</taxon>
        <taxon>Arthropoda</taxon>
        <taxon>Chelicerata</taxon>
        <taxon>Arachnida</taxon>
        <taxon>Araneae</taxon>
        <taxon>Araneomorphae</taxon>
        <taxon>Entelegynae</taxon>
        <taxon>Araneoidea</taxon>
        <taxon>Araneidae</taxon>
        <taxon>Argiope</taxon>
    </lineage>
</organism>
<dbReference type="Proteomes" id="UP000807504">
    <property type="component" value="Unassembled WGS sequence"/>
</dbReference>
<dbReference type="EMBL" id="JABXBU010001863">
    <property type="protein sequence ID" value="KAF8782779.1"/>
    <property type="molecule type" value="Genomic_DNA"/>
</dbReference>